<dbReference type="Proteomes" id="UP000807115">
    <property type="component" value="Chromosome 2"/>
</dbReference>
<sequence>MPEREVESCWTCWGILPCWDPLSASTSWSGSCSSLTSTSWSLERQLLSSSSA</sequence>
<proteinExistence type="predicted"/>
<name>A0A921RQC4_SORBI</name>
<evidence type="ECO:0000313" key="1">
    <source>
        <dbReference type="EMBL" id="KAG0543127.1"/>
    </source>
</evidence>
<dbReference type="EMBL" id="CM027681">
    <property type="protein sequence ID" value="KAG0543127.1"/>
    <property type="molecule type" value="Genomic_DNA"/>
</dbReference>
<reference evidence="1" key="1">
    <citation type="journal article" date="2019" name="BMC Genomics">
        <title>A new reference genome for Sorghum bicolor reveals high levels of sequence similarity between sweet and grain genotypes: implications for the genetics of sugar metabolism.</title>
        <authorList>
            <person name="Cooper E.A."/>
            <person name="Brenton Z.W."/>
            <person name="Flinn B.S."/>
            <person name="Jenkins J."/>
            <person name="Shu S."/>
            <person name="Flowers D."/>
            <person name="Luo F."/>
            <person name="Wang Y."/>
            <person name="Xia P."/>
            <person name="Barry K."/>
            <person name="Daum C."/>
            <person name="Lipzen A."/>
            <person name="Yoshinaga Y."/>
            <person name="Schmutz J."/>
            <person name="Saski C."/>
            <person name="Vermerris W."/>
            <person name="Kresovich S."/>
        </authorList>
    </citation>
    <scope>NUCLEOTIDE SEQUENCE</scope>
</reference>
<gene>
    <name evidence="1" type="ORF">BDA96_02G163300</name>
</gene>
<evidence type="ECO:0000313" key="2">
    <source>
        <dbReference type="Proteomes" id="UP000807115"/>
    </source>
</evidence>
<dbReference type="AlphaFoldDB" id="A0A921RQC4"/>
<dbReference type="PROSITE" id="PS51257">
    <property type="entry name" value="PROKAR_LIPOPROTEIN"/>
    <property type="match status" value="1"/>
</dbReference>
<accession>A0A921RQC4</accession>
<reference evidence="1" key="2">
    <citation type="submission" date="2020-10" db="EMBL/GenBank/DDBJ databases">
        <authorList>
            <person name="Cooper E.A."/>
            <person name="Brenton Z.W."/>
            <person name="Flinn B.S."/>
            <person name="Jenkins J."/>
            <person name="Shu S."/>
            <person name="Flowers D."/>
            <person name="Luo F."/>
            <person name="Wang Y."/>
            <person name="Xia P."/>
            <person name="Barry K."/>
            <person name="Daum C."/>
            <person name="Lipzen A."/>
            <person name="Yoshinaga Y."/>
            <person name="Schmutz J."/>
            <person name="Saski C."/>
            <person name="Vermerris W."/>
            <person name="Kresovich S."/>
        </authorList>
    </citation>
    <scope>NUCLEOTIDE SEQUENCE</scope>
</reference>
<comment type="caution">
    <text evidence="1">The sequence shown here is derived from an EMBL/GenBank/DDBJ whole genome shotgun (WGS) entry which is preliminary data.</text>
</comment>
<organism evidence="1 2">
    <name type="scientific">Sorghum bicolor</name>
    <name type="common">Sorghum</name>
    <name type="synonym">Sorghum vulgare</name>
    <dbReference type="NCBI Taxonomy" id="4558"/>
    <lineage>
        <taxon>Eukaryota</taxon>
        <taxon>Viridiplantae</taxon>
        <taxon>Streptophyta</taxon>
        <taxon>Embryophyta</taxon>
        <taxon>Tracheophyta</taxon>
        <taxon>Spermatophyta</taxon>
        <taxon>Magnoliopsida</taxon>
        <taxon>Liliopsida</taxon>
        <taxon>Poales</taxon>
        <taxon>Poaceae</taxon>
        <taxon>PACMAD clade</taxon>
        <taxon>Panicoideae</taxon>
        <taxon>Andropogonodae</taxon>
        <taxon>Andropogoneae</taxon>
        <taxon>Sorghinae</taxon>
        <taxon>Sorghum</taxon>
    </lineage>
</organism>
<protein>
    <submittedName>
        <fullName evidence="1">Uncharacterized protein</fullName>
    </submittedName>
</protein>